<reference evidence="2 3" key="1">
    <citation type="journal article" date="2019" name="mSystems">
        <title>Life at home and on the roam: Genomic adaptions reflect the dual lifestyle of an intracellular, facultative symbiont.</title>
        <authorList>
            <person name="Burgsdorf I."/>
        </authorList>
    </citation>
    <scope>NUCLEOTIDE SEQUENCE [LARGE SCALE GENOMIC DNA]</scope>
    <source>
        <strain evidence="2">277cV</strain>
    </source>
</reference>
<proteinExistence type="predicted"/>
<name>A0A524RL89_9CHRO</name>
<feature type="region of interest" description="Disordered" evidence="1">
    <location>
        <begin position="99"/>
        <end position="119"/>
    </location>
</feature>
<accession>A0A524RL89</accession>
<evidence type="ECO:0000313" key="3">
    <source>
        <dbReference type="Proteomes" id="UP000317990"/>
    </source>
</evidence>
<evidence type="ECO:0000256" key="1">
    <source>
        <dbReference type="SAM" id="MobiDB-lite"/>
    </source>
</evidence>
<dbReference type="EMBL" id="SRMO01000084">
    <property type="protein sequence ID" value="TGG90839.1"/>
    <property type="molecule type" value="Genomic_DNA"/>
</dbReference>
<sequence>MANPFQVRWLEGWSFQLILQGGRPVVEAQGFGVWLQKPLLPGESPGEAADRILWREEQRRRSMHGAWRRSEGLLLGNSAVPLVRHENGGAQQPQQPLLTLFQHQPRRPSPRDEVLRGLG</sequence>
<protein>
    <submittedName>
        <fullName evidence="2">Copper-binding protein</fullName>
    </submittedName>
</protein>
<dbReference type="AlphaFoldDB" id="A0A524RL89"/>
<evidence type="ECO:0000313" key="2">
    <source>
        <dbReference type="EMBL" id="TGG90839.1"/>
    </source>
</evidence>
<gene>
    <name evidence="2" type="ORF">ERJ67_08895</name>
</gene>
<comment type="caution">
    <text evidence="2">The sequence shown here is derived from an EMBL/GenBank/DDBJ whole genome shotgun (WGS) entry which is preliminary data.</text>
</comment>
<feature type="compositionally biased region" description="Basic and acidic residues" evidence="1">
    <location>
        <begin position="109"/>
        <end position="119"/>
    </location>
</feature>
<dbReference type="Proteomes" id="UP000317990">
    <property type="component" value="Unassembled WGS sequence"/>
</dbReference>
<organism evidence="2 3">
    <name type="scientific">Aphanocapsa feldmannii 277cV</name>
    <dbReference type="NCBI Taxonomy" id="2507553"/>
    <lineage>
        <taxon>Bacteria</taxon>
        <taxon>Bacillati</taxon>
        <taxon>Cyanobacteriota</taxon>
        <taxon>Cyanophyceae</taxon>
        <taxon>Oscillatoriophycideae</taxon>
        <taxon>Chroococcales</taxon>
        <taxon>Microcystaceae</taxon>
        <taxon>Aphanocapsa</taxon>
    </lineage>
</organism>